<sequence length="883" mass="98280">MRYLSVVFSLAAASAQLVSSAGESAVIPGWYLQSTANLPTNLSSLSLAGANVSEWYRVSYRGTVAAGLIENGVYNDTVLFFSDNLETLVDYSEFEIPWVYREEFNISTGKDQHYWLNTNGITSRADIYVNGQTVATNDTQVGSYGGHRYEITDYLNDGNNCILITAYPTNYLRDFAMGFVDWNPYPFDNGTGVWREVSIRQSGSVTLSAPRVTTDFEHTWKGSVTAVVRVDVLNSANASQNVILDTVIASPDGQQYFGTASQTIGPGEEMTVPMIVAIHDPQVWWPAQWGSQPLYSLKVNATVSDGSLSDIAETRSFGIRHVTSYRNGYNDTAFLVNGYPFLVLGAGYSADIFYRFDTDRARKQLQLVLDMGLNTIRLEGKQEHPELYELADEMGVFIMAGWECCDKWEGWEYNDEADGVKWTDPDYAVANASMLHEAAAMQSHPSFLAFLVGSDFWPDDRATQIYVDALNQYDWPNPIIASAAERGYPDLLGISGMKMDGPYDWVPNNYWWYDELGAAFGFGSELGSGVGTPEMGSLTKFLSERDLDDMWQEPDMGLYHMSTNVSSFYDRSIYNEALYNKYGAPKSLEDYLLKAQIMDYEATRSQFEAFAARKTDTRPATGMIYWMLQGAWPNLHWQLFDYYLAAAGSYYGTKVGTRPEHVVYGYKDSSIYVVSHALNSTGSRNVTVDLISLNGSTLIHADLSMDAFPNSAHLLDYVNATNEIEDVAFLKLVLSGGADVEFSRNVYWITAQNDVMNWTNSSWFSTPVTEYADLSALFSMPNASIGVSMGDSAHTDNITAAEVILENQSEIPAWFIRLVLVDTNGKEVLPALWSDNYVTLFPNETLKLDVSWNSSLSAEQIWVSGGNVAAQNVSIGSSSRRRL</sequence>
<comment type="caution">
    <text evidence="8">The sequence shown here is derived from an EMBL/GenBank/DDBJ whole genome shotgun (WGS) entry which is preliminary data.</text>
</comment>
<dbReference type="Pfam" id="PF00703">
    <property type="entry name" value="Glyco_hydro_2"/>
    <property type="match status" value="1"/>
</dbReference>
<dbReference type="PANTHER" id="PTHR43536">
    <property type="entry name" value="MANNOSYLGLYCOPROTEIN ENDO-BETA-MANNOSIDASE"/>
    <property type="match status" value="1"/>
</dbReference>
<feature type="chain" id="PRO_5005873492" evidence="4">
    <location>
        <begin position="21"/>
        <end position="883"/>
    </location>
</feature>
<dbReference type="InterPro" id="IPR054593">
    <property type="entry name" value="Beta-mannosidase-like_N2"/>
</dbReference>
<keyword evidence="9" id="KW-1185">Reference proteome</keyword>
<evidence type="ECO:0000256" key="1">
    <source>
        <dbReference type="ARBA" id="ARBA00007401"/>
    </source>
</evidence>
<reference evidence="8 9" key="1">
    <citation type="submission" date="2015-06" db="EMBL/GenBank/DDBJ databases">
        <title>Draft genome of the ant-associated black yeast Phialophora attae CBS 131958.</title>
        <authorList>
            <person name="Moreno L.F."/>
            <person name="Stielow B.J."/>
            <person name="de Hoog S."/>
            <person name="Vicente V.A."/>
            <person name="Weiss V.A."/>
            <person name="de Vries M."/>
            <person name="Cruz L.M."/>
            <person name="Souza E.M."/>
        </authorList>
    </citation>
    <scope>NUCLEOTIDE SEQUENCE [LARGE SCALE GENOMIC DNA]</scope>
    <source>
        <strain evidence="8 9">CBS 131958</strain>
    </source>
</reference>
<dbReference type="Proteomes" id="UP000038010">
    <property type="component" value="Unassembled WGS sequence"/>
</dbReference>
<dbReference type="EMBL" id="LFJN01000021">
    <property type="protein sequence ID" value="KPI37887.1"/>
    <property type="molecule type" value="Genomic_DNA"/>
</dbReference>
<evidence type="ECO:0000259" key="6">
    <source>
        <dbReference type="Pfam" id="PF18368"/>
    </source>
</evidence>
<dbReference type="SUPFAM" id="SSF49785">
    <property type="entry name" value="Galactose-binding domain-like"/>
    <property type="match status" value="1"/>
</dbReference>
<feature type="domain" description="Glycoside hydrolase family 2 immunoglobulin-like beta-sandwich" evidence="5">
    <location>
        <begin position="208"/>
        <end position="320"/>
    </location>
</feature>
<dbReference type="GeneID" id="28734946"/>
<keyword evidence="4" id="KW-0732">Signal</keyword>
<dbReference type="Pfam" id="PF18368">
    <property type="entry name" value="Ig_GlcNase"/>
    <property type="match status" value="1"/>
</dbReference>
<protein>
    <submittedName>
        <fullName evidence="8">Exo-beta-D-glucosaminidase</fullName>
    </submittedName>
</protein>
<dbReference type="GO" id="GO:0005975">
    <property type="term" value="P:carbohydrate metabolic process"/>
    <property type="evidence" value="ECO:0007669"/>
    <property type="project" value="InterPro"/>
</dbReference>
<evidence type="ECO:0000313" key="8">
    <source>
        <dbReference type="EMBL" id="KPI37887.1"/>
    </source>
</evidence>
<feature type="signal peptide" evidence="4">
    <location>
        <begin position="1"/>
        <end position="20"/>
    </location>
</feature>
<proteinExistence type="inferred from homology"/>
<dbReference type="InterPro" id="IPR006102">
    <property type="entry name" value="Ig-like_GH2"/>
</dbReference>
<evidence type="ECO:0000256" key="2">
    <source>
        <dbReference type="ARBA" id="ARBA00022801"/>
    </source>
</evidence>
<dbReference type="Gene3D" id="2.60.120.260">
    <property type="entry name" value="Galactose-binding domain-like"/>
    <property type="match status" value="1"/>
</dbReference>
<dbReference type="InterPro" id="IPR036156">
    <property type="entry name" value="Beta-gal/glucu_dom_sf"/>
</dbReference>
<dbReference type="InterPro" id="IPR041351">
    <property type="entry name" value="Ig_GlcNase"/>
</dbReference>
<accession>A0A0N1HQP7</accession>
<evidence type="ECO:0000256" key="4">
    <source>
        <dbReference type="SAM" id="SignalP"/>
    </source>
</evidence>
<evidence type="ECO:0000313" key="9">
    <source>
        <dbReference type="Proteomes" id="UP000038010"/>
    </source>
</evidence>
<evidence type="ECO:0000259" key="7">
    <source>
        <dbReference type="Pfam" id="PF22666"/>
    </source>
</evidence>
<dbReference type="InterPro" id="IPR017853">
    <property type="entry name" value="GH"/>
</dbReference>
<keyword evidence="2" id="KW-0378">Hydrolase</keyword>
<dbReference type="Gene3D" id="3.20.20.80">
    <property type="entry name" value="Glycosidases"/>
    <property type="match status" value="1"/>
</dbReference>
<dbReference type="GO" id="GO:0004553">
    <property type="term" value="F:hydrolase activity, hydrolyzing O-glycosyl compounds"/>
    <property type="evidence" value="ECO:0007669"/>
    <property type="project" value="InterPro"/>
</dbReference>
<dbReference type="InterPro" id="IPR008979">
    <property type="entry name" value="Galactose-bd-like_sf"/>
</dbReference>
<comment type="similarity">
    <text evidence="1">Belongs to the glycosyl hydrolase 2 family.</text>
</comment>
<dbReference type="InterPro" id="IPR043534">
    <property type="entry name" value="EBDG/EBM"/>
</dbReference>
<dbReference type="VEuPathDB" id="FungiDB:AB675_3046"/>
<dbReference type="STRING" id="1664694.A0A0N1HQP7"/>
<dbReference type="InterPro" id="IPR013783">
    <property type="entry name" value="Ig-like_fold"/>
</dbReference>
<dbReference type="RefSeq" id="XP_017997850.1">
    <property type="nucleotide sequence ID" value="XM_018143066.1"/>
</dbReference>
<feature type="domain" description="Beta-mannosidase-like galactose-binding" evidence="7">
    <location>
        <begin position="50"/>
        <end position="168"/>
    </location>
</feature>
<organism evidence="8 9">
    <name type="scientific">Cyphellophora attinorum</name>
    <dbReference type="NCBI Taxonomy" id="1664694"/>
    <lineage>
        <taxon>Eukaryota</taxon>
        <taxon>Fungi</taxon>
        <taxon>Dikarya</taxon>
        <taxon>Ascomycota</taxon>
        <taxon>Pezizomycotina</taxon>
        <taxon>Eurotiomycetes</taxon>
        <taxon>Chaetothyriomycetidae</taxon>
        <taxon>Chaetothyriales</taxon>
        <taxon>Cyphellophoraceae</taxon>
        <taxon>Cyphellophora</taxon>
    </lineage>
</organism>
<keyword evidence="3" id="KW-0326">Glycosidase</keyword>
<gene>
    <name evidence="8" type="ORF">AB675_3046</name>
</gene>
<dbReference type="SUPFAM" id="SSF51445">
    <property type="entry name" value="(Trans)glycosidases"/>
    <property type="match status" value="1"/>
</dbReference>
<dbReference type="PANTHER" id="PTHR43536:SF1">
    <property type="entry name" value="MANNOSYLGLYCOPROTEIN ENDO-BETA-MANNOSIDASE"/>
    <property type="match status" value="1"/>
</dbReference>
<evidence type="ECO:0000259" key="5">
    <source>
        <dbReference type="Pfam" id="PF00703"/>
    </source>
</evidence>
<dbReference type="Gene3D" id="2.60.40.10">
    <property type="entry name" value="Immunoglobulins"/>
    <property type="match status" value="3"/>
</dbReference>
<dbReference type="AlphaFoldDB" id="A0A0N1HQP7"/>
<dbReference type="OrthoDB" id="408532at2759"/>
<name>A0A0N1HQP7_9EURO</name>
<dbReference type="Pfam" id="PF22666">
    <property type="entry name" value="Glyco_hydro_2_N2"/>
    <property type="match status" value="1"/>
</dbReference>
<dbReference type="SUPFAM" id="SSF49303">
    <property type="entry name" value="beta-Galactosidase/glucuronidase domain"/>
    <property type="match status" value="3"/>
</dbReference>
<evidence type="ECO:0000256" key="3">
    <source>
        <dbReference type="ARBA" id="ARBA00023295"/>
    </source>
</evidence>
<feature type="domain" description="Exo-beta-D-glucosaminidase Ig-fold" evidence="6">
    <location>
        <begin position="763"/>
        <end position="868"/>
    </location>
</feature>